<dbReference type="FunCoup" id="G0VK60">
    <property type="interactions" value="48"/>
</dbReference>
<dbReference type="STRING" id="1064592.G0VK60"/>
<dbReference type="GO" id="GO:0072380">
    <property type="term" value="C:TRC complex"/>
    <property type="evidence" value="ECO:0007669"/>
    <property type="project" value="EnsemblFungi"/>
</dbReference>
<reference key="2">
    <citation type="submission" date="2011-08" db="EMBL/GenBank/DDBJ databases">
        <title>Genome sequence of Naumovozyma castellii.</title>
        <authorList>
            <person name="Gordon J.L."/>
            <person name="Armisen D."/>
            <person name="Proux-Wera E."/>
            <person name="OhEigeartaigh S.S."/>
            <person name="Byrne K.P."/>
            <person name="Wolfe K.H."/>
        </authorList>
    </citation>
    <scope>NUCLEOTIDE SEQUENCE</scope>
    <source>
        <strain>Type strain:CBS 4309</strain>
    </source>
</reference>
<dbReference type="Pfam" id="PF03928">
    <property type="entry name" value="HbpS-like"/>
    <property type="match status" value="1"/>
</dbReference>
<dbReference type="Proteomes" id="UP000001640">
    <property type="component" value="Chromosome 9"/>
</dbReference>
<dbReference type="HOGENOM" id="CLU_101036_1_1_1"/>
<dbReference type="KEGG" id="ncs:NCAS_0I02260"/>
<dbReference type="RefSeq" id="XP_003678236.1">
    <property type="nucleotide sequence ID" value="XM_003678188.1"/>
</dbReference>
<name>G0VK60_NAUCA</name>
<dbReference type="InParanoid" id="G0VK60"/>
<protein>
    <submittedName>
        <fullName evidence="1">Uncharacterized protein</fullName>
    </submittedName>
</protein>
<dbReference type="PANTHER" id="PTHR28255">
    <property type="match status" value="1"/>
</dbReference>
<dbReference type="SUPFAM" id="SSF143744">
    <property type="entry name" value="GlcG-like"/>
    <property type="match status" value="1"/>
</dbReference>
<evidence type="ECO:0000313" key="2">
    <source>
        <dbReference type="Proteomes" id="UP000001640"/>
    </source>
</evidence>
<proteinExistence type="predicted"/>
<gene>
    <name evidence="1" type="primary">NCAS0I02260</name>
    <name evidence="1" type="ordered locus">NCAS_0I02260</name>
</gene>
<dbReference type="OrthoDB" id="2209940at2759"/>
<dbReference type="eggNOG" id="ENOG502S03S">
    <property type="taxonomic scope" value="Eukaryota"/>
</dbReference>
<organism evidence="1 2">
    <name type="scientific">Naumovozyma castellii</name>
    <name type="common">Yeast</name>
    <name type="synonym">Saccharomyces castellii</name>
    <dbReference type="NCBI Taxonomy" id="27288"/>
    <lineage>
        <taxon>Eukaryota</taxon>
        <taxon>Fungi</taxon>
        <taxon>Dikarya</taxon>
        <taxon>Ascomycota</taxon>
        <taxon>Saccharomycotina</taxon>
        <taxon>Saccharomycetes</taxon>
        <taxon>Saccharomycetales</taxon>
        <taxon>Saccharomycetaceae</taxon>
        <taxon>Naumovozyma</taxon>
    </lineage>
</organism>
<keyword evidence="2" id="KW-1185">Reference proteome</keyword>
<reference evidence="1 2" key="1">
    <citation type="journal article" date="2011" name="Proc. Natl. Acad. Sci. U.S.A.">
        <title>Evolutionary erosion of yeast sex chromosomes by mating-type switching accidents.</title>
        <authorList>
            <person name="Gordon J.L."/>
            <person name="Armisen D."/>
            <person name="Proux-Wera E."/>
            <person name="Oheigeartaigh S.S."/>
            <person name="Byrne K.P."/>
            <person name="Wolfe K.H."/>
        </authorList>
    </citation>
    <scope>NUCLEOTIDE SEQUENCE [LARGE SCALE GENOMIC DNA]</scope>
    <source>
        <strain evidence="2">ATCC 76901 / BCRC 22586 / CBS 4309 / NBRC 1992 / NRRL Y-12630</strain>
    </source>
</reference>
<dbReference type="GeneID" id="96905581"/>
<sequence>MQLDQDLLSQLSLRAVSLEDLEALETKTYLSTFDADDAFQLGTFIRDTVRELYPEKAVSIDITLPNGHCLFRSVSRNGTAFDNDMWIKRKQTTVFRFGHSSFYMGCKKGDTPAIERFFVDEKEYAFHGGAVPILSSAVGYPIACLTVSGLRQHEDHLLALTCLDAYAKNSTLEKLELD</sequence>
<dbReference type="EMBL" id="HE576760">
    <property type="protein sequence ID" value="CCC71894.1"/>
    <property type="molecule type" value="Genomic_DNA"/>
</dbReference>
<accession>G0VK60</accession>
<dbReference type="GO" id="GO:0006620">
    <property type="term" value="P:post-translational protein targeting to endoplasmic reticulum membrane"/>
    <property type="evidence" value="ECO:0007669"/>
    <property type="project" value="EnsemblFungi"/>
</dbReference>
<dbReference type="InterPro" id="IPR005624">
    <property type="entry name" value="PduO/GlcC-like"/>
</dbReference>
<evidence type="ECO:0000313" key="1">
    <source>
        <dbReference type="EMBL" id="CCC71894.1"/>
    </source>
</evidence>
<dbReference type="OMA" id="TMQEDHE"/>
<dbReference type="AlphaFoldDB" id="G0VK60"/>
<dbReference type="PIRSF" id="PIRSF008757">
    <property type="entry name" value="UCP008757"/>
    <property type="match status" value="1"/>
</dbReference>
<dbReference type="PANTHER" id="PTHR28255:SF1">
    <property type="entry name" value="UPF0303 PROTEIN YBR137W"/>
    <property type="match status" value="1"/>
</dbReference>
<dbReference type="InterPro" id="IPR010371">
    <property type="entry name" value="YBR137W-like"/>
</dbReference>
<dbReference type="InterPro" id="IPR038084">
    <property type="entry name" value="PduO/GlcC-like_sf"/>
</dbReference>
<dbReference type="Gene3D" id="3.30.450.150">
    <property type="entry name" value="Haem-degrading domain"/>
    <property type="match status" value="1"/>
</dbReference>